<accession>A0A6H0S3N0</accession>
<protein>
    <submittedName>
        <fullName evidence="2">EAL domain-containing protein</fullName>
    </submittedName>
</protein>
<dbReference type="InterPro" id="IPR001633">
    <property type="entry name" value="EAL_dom"/>
</dbReference>
<dbReference type="Proteomes" id="UP000501849">
    <property type="component" value="Chromosome"/>
</dbReference>
<dbReference type="SUPFAM" id="SSF141868">
    <property type="entry name" value="EAL domain-like"/>
    <property type="match status" value="1"/>
</dbReference>
<dbReference type="RefSeq" id="WP_168142621.1">
    <property type="nucleotide sequence ID" value="NZ_CP038799.1"/>
</dbReference>
<dbReference type="KEGG" id="mfre:EXE63_15340"/>
<dbReference type="Pfam" id="PF00563">
    <property type="entry name" value="EAL"/>
    <property type="match status" value="1"/>
</dbReference>
<dbReference type="InterPro" id="IPR050706">
    <property type="entry name" value="Cyclic-di-GMP_PDE-like"/>
</dbReference>
<dbReference type="Pfam" id="PF13185">
    <property type="entry name" value="GAF_2"/>
    <property type="match status" value="1"/>
</dbReference>
<feature type="domain" description="EAL" evidence="1">
    <location>
        <begin position="198"/>
        <end position="428"/>
    </location>
</feature>
<dbReference type="InterPro" id="IPR003018">
    <property type="entry name" value="GAF"/>
</dbReference>
<keyword evidence="3" id="KW-1185">Reference proteome</keyword>
<name>A0A6H0S3N0_9MYCO</name>
<dbReference type="PANTHER" id="PTHR33121:SF76">
    <property type="entry name" value="SIGNALING PROTEIN"/>
    <property type="match status" value="1"/>
</dbReference>
<proteinExistence type="predicted"/>
<dbReference type="SMART" id="SM00065">
    <property type="entry name" value="GAF"/>
    <property type="match status" value="1"/>
</dbReference>
<gene>
    <name evidence="2" type="ORF">EXE63_15340</name>
</gene>
<dbReference type="PANTHER" id="PTHR33121">
    <property type="entry name" value="CYCLIC DI-GMP PHOSPHODIESTERASE PDEF"/>
    <property type="match status" value="1"/>
</dbReference>
<dbReference type="SUPFAM" id="SSF55781">
    <property type="entry name" value="GAF domain-like"/>
    <property type="match status" value="1"/>
</dbReference>
<organism evidence="2 3">
    <name type="scientific">Mycolicibacterium frederiksbergense</name>
    <dbReference type="NCBI Taxonomy" id="117567"/>
    <lineage>
        <taxon>Bacteria</taxon>
        <taxon>Bacillati</taxon>
        <taxon>Actinomycetota</taxon>
        <taxon>Actinomycetes</taxon>
        <taxon>Mycobacteriales</taxon>
        <taxon>Mycobacteriaceae</taxon>
        <taxon>Mycolicibacterium</taxon>
    </lineage>
</organism>
<reference evidence="2 3" key="1">
    <citation type="submission" date="2019-04" db="EMBL/GenBank/DDBJ databases">
        <title>Draft, Whole-Genome Sequence of the Anthracene-degrading Mycobacterium frederiksbergense LB501T, Isolated from a Polycyclic Aromatic Hydrocarbon (PAH)-Contaminated Soil.</title>
        <authorList>
            <person name="Augelletti F."/>
        </authorList>
    </citation>
    <scope>NUCLEOTIDE SEQUENCE [LARGE SCALE GENOMIC DNA]</scope>
    <source>
        <strain evidence="2 3">LB 501T</strain>
    </source>
</reference>
<sequence length="428" mass="46065">MPLIRGSMHKLTTVLAASLDPVSLMSRIAEQTCLFTPKADGAAISIYTQDKKFVVVSAHGLVASLLGLVLPGEGTFQGRAIATGQPQVSHETSSDMSLTSEVREIGDRLGIHSLVVIPLMHNGIAVGALSVTATEAHRFNDADVLAITSISQFVSALIDSHSELSRLLDVLLDDPRTPNAESAARFLASVLLPEALREDQFHDQLDALLSTPAELQPVFQPIVDLASGRTLGFEGLSRFPAQPEVSPAQWFDTARRLGRSYPLELLALRRILAAARAIPNECFLAVNLSPLTALDPTVQDILTGAEYRLVVEITEHEPFPEDFAVRLKPLRDKGIDLAIDDAGAGFASFTQLLRLRPDMIKIDGELTSDIENDPVKRALATSIVQLATELGSSTVAEAIENPQQMRALRALGIQCGQGYLLGRPGHIG</sequence>
<dbReference type="CDD" id="cd01948">
    <property type="entry name" value="EAL"/>
    <property type="match status" value="1"/>
</dbReference>
<evidence type="ECO:0000259" key="1">
    <source>
        <dbReference type="PROSITE" id="PS50883"/>
    </source>
</evidence>
<dbReference type="GO" id="GO:0071111">
    <property type="term" value="F:cyclic-guanylate-specific phosphodiesterase activity"/>
    <property type="evidence" value="ECO:0007669"/>
    <property type="project" value="InterPro"/>
</dbReference>
<dbReference type="AlphaFoldDB" id="A0A6H0S3N0"/>
<dbReference type="Gene3D" id="3.20.20.450">
    <property type="entry name" value="EAL domain"/>
    <property type="match status" value="1"/>
</dbReference>
<evidence type="ECO:0000313" key="3">
    <source>
        <dbReference type="Proteomes" id="UP000501849"/>
    </source>
</evidence>
<dbReference type="InterPro" id="IPR029016">
    <property type="entry name" value="GAF-like_dom_sf"/>
</dbReference>
<dbReference type="EMBL" id="CP038799">
    <property type="protein sequence ID" value="QIV82093.1"/>
    <property type="molecule type" value="Genomic_DNA"/>
</dbReference>
<dbReference type="Gene3D" id="3.30.450.40">
    <property type="match status" value="1"/>
</dbReference>
<dbReference type="SMART" id="SM00052">
    <property type="entry name" value="EAL"/>
    <property type="match status" value="1"/>
</dbReference>
<evidence type="ECO:0000313" key="2">
    <source>
        <dbReference type="EMBL" id="QIV82093.1"/>
    </source>
</evidence>
<dbReference type="InterPro" id="IPR035919">
    <property type="entry name" value="EAL_sf"/>
</dbReference>
<dbReference type="PROSITE" id="PS50883">
    <property type="entry name" value="EAL"/>
    <property type="match status" value="1"/>
</dbReference>